<accession>A0ABM7N4R5</accession>
<reference evidence="2 3" key="1">
    <citation type="submission" date="2021-01" db="EMBL/GenBank/DDBJ databases">
        <title>Complete genome sequence of Erwinia rhapontici MAFF 311153.</title>
        <authorList>
            <person name="Morohoshi T."/>
            <person name="Someya N."/>
        </authorList>
    </citation>
    <scope>NUCLEOTIDE SEQUENCE [LARGE SCALE GENOMIC DNA]</scope>
    <source>
        <strain evidence="2 3">MAFF 311153</strain>
    </source>
</reference>
<evidence type="ECO:0008006" key="4">
    <source>
        <dbReference type="Google" id="ProtNLM"/>
    </source>
</evidence>
<name>A0ABM7N4R5_ERWRD</name>
<sequence>MNPFFYSKKSIFSKVNMTVLAMFLVMGLWFWYMIWASILSHRTVLMEFVPEWMVYITTGAVIGLFFAGRTVYRRPVNKTPKYVLEMFFGGFCFGFICVLNIFDVYIYCFPDNLIRYESEYEVVFPGPSRGKSGHCEAGLWIKDPHTNRWLQLCTNKKELSYKRRQGMDRVWVTAKVNHIGSYIVEYEFVYH</sequence>
<gene>
    <name evidence="2" type="ORF">ERHA53_37880</name>
</gene>
<feature type="transmembrane region" description="Helical" evidence="1">
    <location>
        <begin position="84"/>
        <end position="107"/>
    </location>
</feature>
<evidence type="ECO:0000313" key="3">
    <source>
        <dbReference type="Proteomes" id="UP000677515"/>
    </source>
</evidence>
<evidence type="ECO:0000313" key="2">
    <source>
        <dbReference type="EMBL" id="BCQ36445.1"/>
    </source>
</evidence>
<proteinExistence type="predicted"/>
<keyword evidence="3" id="KW-1185">Reference proteome</keyword>
<organism evidence="2 3">
    <name type="scientific">Erwinia rhapontici</name>
    <name type="common">Pectobacterium rhapontici</name>
    <dbReference type="NCBI Taxonomy" id="55212"/>
    <lineage>
        <taxon>Bacteria</taxon>
        <taxon>Pseudomonadati</taxon>
        <taxon>Pseudomonadota</taxon>
        <taxon>Gammaproteobacteria</taxon>
        <taxon>Enterobacterales</taxon>
        <taxon>Erwiniaceae</taxon>
        <taxon>Erwinia</taxon>
    </lineage>
</organism>
<keyword evidence="1" id="KW-0472">Membrane</keyword>
<dbReference type="Proteomes" id="UP000677515">
    <property type="component" value="Chromosome"/>
</dbReference>
<feature type="transmembrane region" description="Helical" evidence="1">
    <location>
        <begin position="12"/>
        <end position="32"/>
    </location>
</feature>
<evidence type="ECO:0000256" key="1">
    <source>
        <dbReference type="SAM" id="Phobius"/>
    </source>
</evidence>
<keyword evidence="1" id="KW-0812">Transmembrane</keyword>
<protein>
    <recommendedName>
        <fullName evidence="4">Transmembrane protein</fullName>
    </recommendedName>
</protein>
<dbReference type="EMBL" id="AP024329">
    <property type="protein sequence ID" value="BCQ36445.1"/>
    <property type="molecule type" value="Genomic_DNA"/>
</dbReference>
<keyword evidence="1" id="KW-1133">Transmembrane helix</keyword>
<feature type="transmembrane region" description="Helical" evidence="1">
    <location>
        <begin position="52"/>
        <end position="72"/>
    </location>
</feature>